<keyword evidence="2" id="KW-1185">Reference proteome</keyword>
<dbReference type="Proteomes" id="UP000314294">
    <property type="component" value="Unassembled WGS sequence"/>
</dbReference>
<evidence type="ECO:0000313" key="1">
    <source>
        <dbReference type="EMBL" id="TNN34277.1"/>
    </source>
</evidence>
<gene>
    <name evidence="1" type="ORF">EYF80_055561</name>
</gene>
<evidence type="ECO:0000313" key="2">
    <source>
        <dbReference type="Proteomes" id="UP000314294"/>
    </source>
</evidence>
<sequence length="117" mass="12699">MVQLHNNTAARSHAHILQGISIFTSIQWSVVPHNTRPGDRNGPGNGPDATLMFSCSPRLTGTPAACRREPPARVHSVILRDDTGQHTVRMRLQWRVAPCGPARADCGNCPSTRAPLC</sequence>
<dbReference type="AlphaFoldDB" id="A0A4Z2EZ83"/>
<dbReference type="EMBL" id="SRLO01002001">
    <property type="protein sequence ID" value="TNN34277.1"/>
    <property type="molecule type" value="Genomic_DNA"/>
</dbReference>
<protein>
    <submittedName>
        <fullName evidence="1">Uncharacterized protein</fullName>
    </submittedName>
</protein>
<comment type="caution">
    <text evidence="1">The sequence shown here is derived from an EMBL/GenBank/DDBJ whole genome shotgun (WGS) entry which is preliminary data.</text>
</comment>
<organism evidence="1 2">
    <name type="scientific">Liparis tanakae</name>
    <name type="common">Tanaka's snailfish</name>
    <dbReference type="NCBI Taxonomy" id="230148"/>
    <lineage>
        <taxon>Eukaryota</taxon>
        <taxon>Metazoa</taxon>
        <taxon>Chordata</taxon>
        <taxon>Craniata</taxon>
        <taxon>Vertebrata</taxon>
        <taxon>Euteleostomi</taxon>
        <taxon>Actinopterygii</taxon>
        <taxon>Neopterygii</taxon>
        <taxon>Teleostei</taxon>
        <taxon>Neoteleostei</taxon>
        <taxon>Acanthomorphata</taxon>
        <taxon>Eupercaria</taxon>
        <taxon>Perciformes</taxon>
        <taxon>Cottioidei</taxon>
        <taxon>Cottales</taxon>
        <taxon>Liparidae</taxon>
        <taxon>Liparis</taxon>
    </lineage>
</organism>
<proteinExistence type="predicted"/>
<reference evidence="1 2" key="1">
    <citation type="submission" date="2019-03" db="EMBL/GenBank/DDBJ databases">
        <title>First draft genome of Liparis tanakae, snailfish: a comprehensive survey of snailfish specific genes.</title>
        <authorList>
            <person name="Kim W."/>
            <person name="Song I."/>
            <person name="Jeong J.-H."/>
            <person name="Kim D."/>
            <person name="Kim S."/>
            <person name="Ryu S."/>
            <person name="Song J.Y."/>
            <person name="Lee S.K."/>
        </authorList>
    </citation>
    <scope>NUCLEOTIDE SEQUENCE [LARGE SCALE GENOMIC DNA]</scope>
    <source>
        <tissue evidence="1">Muscle</tissue>
    </source>
</reference>
<name>A0A4Z2EZ83_9TELE</name>
<accession>A0A4Z2EZ83</accession>